<evidence type="ECO:0000313" key="1">
    <source>
        <dbReference type="EMBL" id="QHS93645.1"/>
    </source>
</evidence>
<reference evidence="1" key="1">
    <citation type="journal article" date="2020" name="Nature">
        <title>Giant virus diversity and host interactions through global metagenomics.</title>
        <authorList>
            <person name="Schulz F."/>
            <person name="Roux S."/>
            <person name="Paez-Espino D."/>
            <person name="Jungbluth S."/>
            <person name="Walsh D.A."/>
            <person name="Denef V.J."/>
            <person name="McMahon K.D."/>
            <person name="Konstantinidis K.T."/>
            <person name="Eloe-Fadrosh E.A."/>
            <person name="Kyrpides N.C."/>
            <person name="Woyke T."/>
        </authorList>
    </citation>
    <scope>NUCLEOTIDE SEQUENCE</scope>
    <source>
        <strain evidence="1">GVMAG-M-3300018080-19</strain>
    </source>
</reference>
<name>A0A6C0BML9_9ZZZZ</name>
<proteinExistence type="predicted"/>
<dbReference type="EMBL" id="MN739208">
    <property type="protein sequence ID" value="QHS93645.1"/>
    <property type="molecule type" value="Genomic_DNA"/>
</dbReference>
<organism evidence="1">
    <name type="scientific">viral metagenome</name>
    <dbReference type="NCBI Taxonomy" id="1070528"/>
    <lineage>
        <taxon>unclassified sequences</taxon>
        <taxon>metagenomes</taxon>
        <taxon>organismal metagenomes</taxon>
    </lineage>
</organism>
<accession>A0A6C0BML9</accession>
<dbReference type="AlphaFoldDB" id="A0A6C0BML9"/>
<sequence>MQKNRLLILLLAILGAVALGLVLYFALRPRQDDYDDDDSELPTSAASTIISSSFVVNFLKLFGTGTAVTTLSYAWKFLQFLNIFGIFSGKKQDLVTSTANEIEDTLTNYIAQSRIDQFSNVMAATILGTQTALQRACRIQAIACDQDTGCSGDFTCQDGVCIANQCKKDTDCGTTAARCVGGTCEIQTCPPDCDCGDSSRCHCISGVCTEQRCCQLTEGLIKDLGAQYEQYTEAYKEGIYTLLQTFQSMLKTRDSNHTNFKYRSRWNNGDLLQLGSVWEPSEDEFQYYNRDLNATLPLDLQMPLTFGVLNDKTYTGSTLSASQLSQQYVNLINITQLLIQYTLIMSQVGMLLKKNSVNWFVCLCTSFVAYMLDVLQYTLMHYTSLHKVVTHVGGPFWMGPAAVDVTTYEVRDYFPSWSGTPRTLDIFTTEDEVMDEDYWVKPVENTSHLQTCYVYNNCSCDILVQTPHTNLVRSTDKNIRPPFVLGSGKTARVRFPLDTCTITIGGYCDNHRTTTPIITAKNGKLYTLTGKYDQSNPFASCKDTLSVATNTASDQHWDFTVEPYANMPPYNFTKVINASSYLRVFIQQDMAGDQTSIHQSLTDIVNTMLSIAQDTQLSSVGADECKPIECPEGQINYNDVCYSSCPCDDDNLECVNGLCVPKCEPPAHFNVDFGGCQIDCGGRGHKDADGNCVCQRNDFVKLVGDKCECPPGYIMHEWADDYLCYLPCDKEGATKMIDGETHWCSRAGEPVPGYKVWIPCIESRCRFCEEGIRVCDGCEWGECS</sequence>
<protein>
    <submittedName>
        <fullName evidence="1">Uncharacterized protein</fullName>
    </submittedName>
</protein>